<dbReference type="EMBL" id="KQ971338">
    <property type="protein sequence ID" value="EFA02254.1"/>
    <property type="molecule type" value="Genomic_DNA"/>
</dbReference>
<name>D2A315_TRICA</name>
<dbReference type="InParanoid" id="D2A315"/>
<gene>
    <name evidence="2" type="primary">GLEAN_07917</name>
    <name evidence="2" type="ORF">TcasGA2_TC007917</name>
</gene>
<dbReference type="Proteomes" id="UP000007266">
    <property type="component" value="Linkage group 4"/>
</dbReference>
<reference evidence="2 3" key="1">
    <citation type="journal article" date="2008" name="Nature">
        <title>The genome of the model beetle and pest Tribolium castaneum.</title>
        <authorList>
            <consortium name="Tribolium Genome Sequencing Consortium"/>
            <person name="Richards S."/>
            <person name="Gibbs R.A."/>
            <person name="Weinstock G.M."/>
            <person name="Brown S.J."/>
            <person name="Denell R."/>
            <person name="Beeman R.W."/>
            <person name="Gibbs R."/>
            <person name="Beeman R.W."/>
            <person name="Brown S.J."/>
            <person name="Bucher G."/>
            <person name="Friedrich M."/>
            <person name="Grimmelikhuijzen C.J."/>
            <person name="Klingler M."/>
            <person name="Lorenzen M."/>
            <person name="Richards S."/>
            <person name="Roth S."/>
            <person name="Schroder R."/>
            <person name="Tautz D."/>
            <person name="Zdobnov E.M."/>
            <person name="Muzny D."/>
            <person name="Gibbs R.A."/>
            <person name="Weinstock G.M."/>
            <person name="Attaway T."/>
            <person name="Bell S."/>
            <person name="Buhay C.J."/>
            <person name="Chandrabose M.N."/>
            <person name="Chavez D."/>
            <person name="Clerk-Blankenburg K.P."/>
            <person name="Cree A."/>
            <person name="Dao M."/>
            <person name="Davis C."/>
            <person name="Chacko J."/>
            <person name="Dinh H."/>
            <person name="Dugan-Rocha S."/>
            <person name="Fowler G."/>
            <person name="Garner T.T."/>
            <person name="Garnes J."/>
            <person name="Gnirke A."/>
            <person name="Hawes A."/>
            <person name="Hernandez J."/>
            <person name="Hines S."/>
            <person name="Holder M."/>
            <person name="Hume J."/>
            <person name="Jhangiani S.N."/>
            <person name="Joshi V."/>
            <person name="Khan Z.M."/>
            <person name="Jackson L."/>
            <person name="Kovar C."/>
            <person name="Kowis A."/>
            <person name="Lee S."/>
            <person name="Lewis L.R."/>
            <person name="Margolis J."/>
            <person name="Morgan M."/>
            <person name="Nazareth L.V."/>
            <person name="Nguyen N."/>
            <person name="Okwuonu G."/>
            <person name="Parker D."/>
            <person name="Richards S."/>
            <person name="Ruiz S.J."/>
            <person name="Santibanez J."/>
            <person name="Savard J."/>
            <person name="Scherer S.E."/>
            <person name="Schneider B."/>
            <person name="Sodergren E."/>
            <person name="Tautz D."/>
            <person name="Vattahil S."/>
            <person name="Villasana D."/>
            <person name="White C.S."/>
            <person name="Wright R."/>
            <person name="Park Y."/>
            <person name="Beeman R.W."/>
            <person name="Lord J."/>
            <person name="Oppert B."/>
            <person name="Lorenzen M."/>
            <person name="Brown S."/>
            <person name="Wang L."/>
            <person name="Savard J."/>
            <person name="Tautz D."/>
            <person name="Richards S."/>
            <person name="Weinstock G."/>
            <person name="Gibbs R.A."/>
            <person name="Liu Y."/>
            <person name="Worley K."/>
            <person name="Weinstock G."/>
            <person name="Elsik C.G."/>
            <person name="Reese J.T."/>
            <person name="Elhaik E."/>
            <person name="Landan G."/>
            <person name="Graur D."/>
            <person name="Arensburger P."/>
            <person name="Atkinson P."/>
            <person name="Beeman R.W."/>
            <person name="Beidler J."/>
            <person name="Brown S.J."/>
            <person name="Demuth J.P."/>
            <person name="Drury D.W."/>
            <person name="Du Y.Z."/>
            <person name="Fujiwara H."/>
            <person name="Lorenzen M."/>
            <person name="Maselli V."/>
            <person name="Osanai M."/>
            <person name="Park Y."/>
            <person name="Robertson H.M."/>
            <person name="Tu Z."/>
            <person name="Wang J.J."/>
            <person name="Wang S."/>
            <person name="Richards S."/>
            <person name="Song H."/>
            <person name="Zhang L."/>
            <person name="Sodergren E."/>
            <person name="Werner D."/>
            <person name="Stanke M."/>
            <person name="Morgenstern B."/>
            <person name="Solovyev V."/>
            <person name="Kosarev P."/>
            <person name="Brown G."/>
            <person name="Chen H.C."/>
            <person name="Ermolaeva O."/>
            <person name="Hlavina W."/>
            <person name="Kapustin Y."/>
            <person name="Kiryutin B."/>
            <person name="Kitts P."/>
            <person name="Maglott D."/>
            <person name="Pruitt K."/>
            <person name="Sapojnikov V."/>
            <person name="Souvorov A."/>
            <person name="Mackey A.J."/>
            <person name="Waterhouse R.M."/>
            <person name="Wyder S."/>
            <person name="Zdobnov E.M."/>
            <person name="Zdobnov E.M."/>
            <person name="Wyder S."/>
            <person name="Kriventseva E.V."/>
            <person name="Kadowaki T."/>
            <person name="Bork P."/>
            <person name="Aranda M."/>
            <person name="Bao R."/>
            <person name="Beermann A."/>
            <person name="Berns N."/>
            <person name="Bolognesi R."/>
            <person name="Bonneton F."/>
            <person name="Bopp D."/>
            <person name="Brown S.J."/>
            <person name="Bucher G."/>
            <person name="Butts T."/>
            <person name="Chaumot A."/>
            <person name="Denell R.E."/>
            <person name="Ferrier D.E."/>
            <person name="Friedrich M."/>
            <person name="Gordon C.M."/>
            <person name="Jindra M."/>
            <person name="Klingler M."/>
            <person name="Lan Q."/>
            <person name="Lattorff H.M."/>
            <person name="Laudet V."/>
            <person name="von Levetsow C."/>
            <person name="Liu Z."/>
            <person name="Lutz R."/>
            <person name="Lynch J.A."/>
            <person name="da Fonseca R.N."/>
            <person name="Posnien N."/>
            <person name="Reuter R."/>
            <person name="Roth S."/>
            <person name="Savard J."/>
            <person name="Schinko J.B."/>
            <person name="Schmitt C."/>
            <person name="Schoppmeier M."/>
            <person name="Schroder R."/>
            <person name="Shippy T.D."/>
            <person name="Simonnet F."/>
            <person name="Marques-Souza H."/>
            <person name="Tautz D."/>
            <person name="Tomoyasu Y."/>
            <person name="Trauner J."/>
            <person name="Van der Zee M."/>
            <person name="Vervoort M."/>
            <person name="Wittkopp N."/>
            <person name="Wimmer E.A."/>
            <person name="Yang X."/>
            <person name="Jones A.K."/>
            <person name="Sattelle D.B."/>
            <person name="Ebert P.R."/>
            <person name="Nelson D."/>
            <person name="Scott J.G."/>
            <person name="Beeman R.W."/>
            <person name="Muthukrishnan S."/>
            <person name="Kramer K.J."/>
            <person name="Arakane Y."/>
            <person name="Beeman R.W."/>
            <person name="Zhu Q."/>
            <person name="Hogenkamp D."/>
            <person name="Dixit R."/>
            <person name="Oppert B."/>
            <person name="Jiang H."/>
            <person name="Zou Z."/>
            <person name="Marshall J."/>
            <person name="Elpidina E."/>
            <person name="Vinokurov K."/>
            <person name="Oppert C."/>
            <person name="Zou Z."/>
            <person name="Evans J."/>
            <person name="Lu Z."/>
            <person name="Zhao P."/>
            <person name="Sumathipala N."/>
            <person name="Altincicek B."/>
            <person name="Vilcinskas A."/>
            <person name="Williams M."/>
            <person name="Hultmark D."/>
            <person name="Hetru C."/>
            <person name="Jiang H."/>
            <person name="Grimmelikhuijzen C.J."/>
            <person name="Hauser F."/>
            <person name="Cazzamali G."/>
            <person name="Williamson M."/>
            <person name="Park Y."/>
            <person name="Li B."/>
            <person name="Tanaka Y."/>
            <person name="Predel R."/>
            <person name="Neupert S."/>
            <person name="Schachtner J."/>
            <person name="Verleyen P."/>
            <person name="Raible F."/>
            <person name="Bork P."/>
            <person name="Friedrich M."/>
            <person name="Walden K.K."/>
            <person name="Robertson H.M."/>
            <person name="Angeli S."/>
            <person name="Foret S."/>
            <person name="Bucher G."/>
            <person name="Schuetz S."/>
            <person name="Maleszka R."/>
            <person name="Wimmer E.A."/>
            <person name="Beeman R.W."/>
            <person name="Lorenzen M."/>
            <person name="Tomoyasu Y."/>
            <person name="Miller S.C."/>
            <person name="Grossmann D."/>
            <person name="Bucher G."/>
        </authorList>
    </citation>
    <scope>NUCLEOTIDE SEQUENCE [LARGE SCALE GENOMIC DNA]</scope>
    <source>
        <strain evidence="2 3">Georgia GA2</strain>
    </source>
</reference>
<accession>D2A315</accession>
<dbReference type="HOGENOM" id="CLU_2625185_0_0_1"/>
<organism evidence="2 3">
    <name type="scientific">Tribolium castaneum</name>
    <name type="common">Red flour beetle</name>
    <dbReference type="NCBI Taxonomy" id="7070"/>
    <lineage>
        <taxon>Eukaryota</taxon>
        <taxon>Metazoa</taxon>
        <taxon>Ecdysozoa</taxon>
        <taxon>Arthropoda</taxon>
        <taxon>Hexapoda</taxon>
        <taxon>Insecta</taxon>
        <taxon>Pterygota</taxon>
        <taxon>Neoptera</taxon>
        <taxon>Endopterygota</taxon>
        <taxon>Coleoptera</taxon>
        <taxon>Polyphaga</taxon>
        <taxon>Cucujiformia</taxon>
        <taxon>Tenebrionidae</taxon>
        <taxon>Tenebrionidae incertae sedis</taxon>
        <taxon>Tribolium</taxon>
    </lineage>
</organism>
<protein>
    <submittedName>
        <fullName evidence="2">Uncharacterized protein</fullName>
    </submittedName>
</protein>
<reference evidence="2 3" key="2">
    <citation type="journal article" date="2010" name="Nucleic Acids Res.">
        <title>BeetleBase in 2010: revisions to provide comprehensive genomic information for Tribolium castaneum.</title>
        <authorList>
            <person name="Kim H.S."/>
            <person name="Murphy T."/>
            <person name="Xia J."/>
            <person name="Caragea D."/>
            <person name="Park Y."/>
            <person name="Beeman R.W."/>
            <person name="Lorenzen M.D."/>
            <person name="Butcher S."/>
            <person name="Manak J.R."/>
            <person name="Brown S.J."/>
        </authorList>
    </citation>
    <scope>GENOME REANNOTATION</scope>
    <source>
        <strain evidence="2 3">Georgia GA2</strain>
    </source>
</reference>
<evidence type="ECO:0000313" key="2">
    <source>
        <dbReference type="EMBL" id="EFA02254.1"/>
    </source>
</evidence>
<proteinExistence type="predicted"/>
<keyword evidence="3" id="KW-1185">Reference proteome</keyword>
<dbReference type="AlphaFoldDB" id="D2A315"/>
<sequence>MRRSEGYSATKPRSNHADDAIKRRRRRLINISGRTELITDSWTNSTLARHDRYRQDQITIEPVAVDAEIYPLLTELWR</sequence>
<evidence type="ECO:0000256" key="1">
    <source>
        <dbReference type="SAM" id="MobiDB-lite"/>
    </source>
</evidence>
<evidence type="ECO:0000313" key="3">
    <source>
        <dbReference type="Proteomes" id="UP000007266"/>
    </source>
</evidence>
<feature type="region of interest" description="Disordered" evidence="1">
    <location>
        <begin position="1"/>
        <end position="21"/>
    </location>
</feature>